<dbReference type="VEuPathDB" id="FungiDB:PV06_02925"/>
<dbReference type="AlphaFoldDB" id="A0A0D2DNM9"/>
<evidence type="ECO:0008006" key="4">
    <source>
        <dbReference type="Google" id="ProtNLM"/>
    </source>
</evidence>
<feature type="compositionally biased region" description="Polar residues" evidence="1">
    <location>
        <begin position="90"/>
        <end position="108"/>
    </location>
</feature>
<dbReference type="InterPro" id="IPR021833">
    <property type="entry name" value="DUF3425"/>
</dbReference>
<gene>
    <name evidence="2" type="ORF">PV06_02925</name>
</gene>
<evidence type="ECO:0000313" key="3">
    <source>
        <dbReference type="Proteomes" id="UP000053342"/>
    </source>
</evidence>
<dbReference type="SUPFAM" id="SSF57959">
    <property type="entry name" value="Leucine zipper domain"/>
    <property type="match status" value="1"/>
</dbReference>
<name>A0A0D2DNM9_9EURO</name>
<sequence>MATRNRQSKRKADALNVPQVGEDAAERKRVLNVLAQRRYRQRRKEHMEKLEAQVESIATSTEEPGWSAMPDTTQQDQIFYEERKGRRNGPTLTKFSTGSYDDSPETRSSTGILLDADDGGEVEICGGGGGDDLDFAPFLPIHMQPDVLPNESQIFVVDEGGQEARGAKGNETAKDIFATFDEHHLHHNHQQLLITDHHQYFFAPSTLSSSSSTTTPLILPSLDSPSTTTSDGTTTITTHHPSSVIVENPAAPHWSSLVGSFGPLPGDFEKDSTNDAEGFHFPRDLSISSTIVANHTATPAGPVIQQHPTTTTTTTTTFPDDMHLQVPELALLRGCMSIAQRLQIQDLIWSLTSESPFPLSSATPTTMDAATVSGNGRSLGSSPTTTSTSTAILYGHLPPNLRPTAAQLSIPHHPAIDLLPWPSVRDRLIHVLAQPIEYRPLGAKSPTALVDFVYDIEDPAEGVRITGSDPQDPRNWEVGEKVFRGWWWCFDREIVKRTNELRRARGVSSPLGVVGGSTTVGTGAGRGSVVDVVDDHLT</sequence>
<evidence type="ECO:0000256" key="1">
    <source>
        <dbReference type="SAM" id="MobiDB-lite"/>
    </source>
</evidence>
<dbReference type="PANTHER" id="PTHR38116:SF9">
    <property type="entry name" value="BZIP DOMAIN-CONTAINING PROTEIN"/>
    <property type="match status" value="1"/>
</dbReference>
<dbReference type="CDD" id="cd14688">
    <property type="entry name" value="bZIP_YAP"/>
    <property type="match status" value="1"/>
</dbReference>
<dbReference type="STRING" id="215243.A0A0D2DNM9"/>
<dbReference type="OrthoDB" id="2245989at2759"/>
<dbReference type="GeneID" id="27354999"/>
<feature type="region of interest" description="Disordered" evidence="1">
    <location>
        <begin position="1"/>
        <end position="26"/>
    </location>
</feature>
<dbReference type="EMBL" id="KN847334">
    <property type="protein sequence ID" value="KIW44458.1"/>
    <property type="molecule type" value="Genomic_DNA"/>
</dbReference>
<reference evidence="2 3" key="1">
    <citation type="submission" date="2015-01" db="EMBL/GenBank/DDBJ databases">
        <title>The Genome Sequence of Exophiala oligosperma CBS72588.</title>
        <authorList>
            <consortium name="The Broad Institute Genomics Platform"/>
            <person name="Cuomo C."/>
            <person name="de Hoog S."/>
            <person name="Gorbushina A."/>
            <person name="Stielow B."/>
            <person name="Teixiera M."/>
            <person name="Abouelleil A."/>
            <person name="Chapman S.B."/>
            <person name="Priest M."/>
            <person name="Young S.K."/>
            <person name="Wortman J."/>
            <person name="Nusbaum C."/>
            <person name="Birren B."/>
        </authorList>
    </citation>
    <scope>NUCLEOTIDE SEQUENCE [LARGE SCALE GENOMIC DNA]</scope>
    <source>
        <strain evidence="2 3">CBS 72588</strain>
    </source>
</reference>
<dbReference type="Proteomes" id="UP000053342">
    <property type="component" value="Unassembled WGS sequence"/>
</dbReference>
<dbReference type="GO" id="GO:0003700">
    <property type="term" value="F:DNA-binding transcription factor activity"/>
    <property type="evidence" value="ECO:0007669"/>
    <property type="project" value="InterPro"/>
</dbReference>
<dbReference type="HOGENOM" id="CLU_037870_1_0_1"/>
<proteinExistence type="predicted"/>
<dbReference type="Gene3D" id="1.20.5.170">
    <property type="match status" value="1"/>
</dbReference>
<dbReference type="PANTHER" id="PTHR38116">
    <property type="entry name" value="CHROMOSOME 7, WHOLE GENOME SHOTGUN SEQUENCE"/>
    <property type="match status" value="1"/>
</dbReference>
<feature type="region of interest" description="Disordered" evidence="1">
    <location>
        <begin position="84"/>
        <end position="108"/>
    </location>
</feature>
<protein>
    <recommendedName>
        <fullName evidence="4">BZIP domain-containing protein</fullName>
    </recommendedName>
</protein>
<keyword evidence="3" id="KW-1185">Reference proteome</keyword>
<organism evidence="2 3">
    <name type="scientific">Exophiala oligosperma</name>
    <dbReference type="NCBI Taxonomy" id="215243"/>
    <lineage>
        <taxon>Eukaryota</taxon>
        <taxon>Fungi</taxon>
        <taxon>Dikarya</taxon>
        <taxon>Ascomycota</taxon>
        <taxon>Pezizomycotina</taxon>
        <taxon>Eurotiomycetes</taxon>
        <taxon>Chaetothyriomycetidae</taxon>
        <taxon>Chaetothyriales</taxon>
        <taxon>Herpotrichiellaceae</taxon>
        <taxon>Exophiala</taxon>
    </lineage>
</organism>
<accession>A0A0D2DNM9</accession>
<dbReference type="InterPro" id="IPR046347">
    <property type="entry name" value="bZIP_sf"/>
</dbReference>
<dbReference type="RefSeq" id="XP_016264674.1">
    <property type="nucleotide sequence ID" value="XM_016403669.1"/>
</dbReference>
<dbReference type="Pfam" id="PF11905">
    <property type="entry name" value="DUF3425"/>
    <property type="match status" value="1"/>
</dbReference>
<feature type="region of interest" description="Disordered" evidence="1">
    <location>
        <begin position="300"/>
        <end position="319"/>
    </location>
</feature>
<evidence type="ECO:0000313" key="2">
    <source>
        <dbReference type="EMBL" id="KIW44458.1"/>
    </source>
</evidence>